<evidence type="ECO:0000313" key="2">
    <source>
        <dbReference type="EMBL" id="CAK9320677.1"/>
    </source>
</evidence>
<keyword evidence="3" id="KW-1185">Reference proteome</keyword>
<feature type="transmembrane region" description="Helical" evidence="1">
    <location>
        <begin position="12"/>
        <end position="31"/>
    </location>
</feature>
<accession>A0ABP0YQ94</accession>
<dbReference type="EMBL" id="OZ021738">
    <property type="protein sequence ID" value="CAK9320677.1"/>
    <property type="molecule type" value="Genomic_DNA"/>
</dbReference>
<proteinExistence type="predicted"/>
<gene>
    <name evidence="2" type="ORF">CITCOLO1_LOCUS12732</name>
</gene>
<organism evidence="2 3">
    <name type="scientific">Citrullus colocynthis</name>
    <name type="common">colocynth</name>
    <dbReference type="NCBI Taxonomy" id="252529"/>
    <lineage>
        <taxon>Eukaryota</taxon>
        <taxon>Viridiplantae</taxon>
        <taxon>Streptophyta</taxon>
        <taxon>Embryophyta</taxon>
        <taxon>Tracheophyta</taxon>
        <taxon>Spermatophyta</taxon>
        <taxon>Magnoliopsida</taxon>
        <taxon>eudicotyledons</taxon>
        <taxon>Gunneridae</taxon>
        <taxon>Pentapetalae</taxon>
        <taxon>rosids</taxon>
        <taxon>fabids</taxon>
        <taxon>Cucurbitales</taxon>
        <taxon>Cucurbitaceae</taxon>
        <taxon>Benincaseae</taxon>
        <taxon>Citrullus</taxon>
    </lineage>
</organism>
<dbReference type="Proteomes" id="UP001642487">
    <property type="component" value="Chromosome 4"/>
</dbReference>
<keyword evidence="1" id="KW-0472">Membrane</keyword>
<evidence type="ECO:0000313" key="3">
    <source>
        <dbReference type="Proteomes" id="UP001642487"/>
    </source>
</evidence>
<name>A0ABP0YQ94_9ROSI</name>
<evidence type="ECO:0000256" key="1">
    <source>
        <dbReference type="SAM" id="Phobius"/>
    </source>
</evidence>
<sequence>MTYVCCLSTCNIFYSNWSLFCLMSCIFILAFEDLSKLKIPFDTYRLPAPPVSVLSLSVHSLSSSLPPGPAGLRFPHASTILRLFIGRRIHIFSSDSYNINRCYSRNFRNFTSPLSSFAYTIFFFGKTKEKGKEFGLPFWFWFSSSSSRLASDPVAEWLWFSLQTEEKKEREREVLYYEE</sequence>
<keyword evidence="1" id="KW-0812">Transmembrane</keyword>
<protein>
    <submittedName>
        <fullName evidence="2">Uncharacterized protein</fullName>
    </submittedName>
</protein>
<reference evidence="2 3" key="1">
    <citation type="submission" date="2024-03" db="EMBL/GenBank/DDBJ databases">
        <authorList>
            <person name="Gkanogiannis A."/>
            <person name="Becerra Lopez-Lavalle L."/>
        </authorList>
    </citation>
    <scope>NUCLEOTIDE SEQUENCE [LARGE SCALE GENOMIC DNA]</scope>
</reference>
<keyword evidence="1" id="KW-1133">Transmembrane helix</keyword>